<organism evidence="3">
    <name type="scientific">Oryza punctata</name>
    <name type="common">Red rice</name>
    <dbReference type="NCBI Taxonomy" id="4537"/>
    <lineage>
        <taxon>Eukaryota</taxon>
        <taxon>Viridiplantae</taxon>
        <taxon>Streptophyta</taxon>
        <taxon>Embryophyta</taxon>
        <taxon>Tracheophyta</taxon>
        <taxon>Spermatophyta</taxon>
        <taxon>Magnoliopsida</taxon>
        <taxon>Liliopsida</taxon>
        <taxon>Poales</taxon>
        <taxon>Poaceae</taxon>
        <taxon>BOP clade</taxon>
        <taxon>Oryzoideae</taxon>
        <taxon>Oryzeae</taxon>
        <taxon>Oryzinae</taxon>
        <taxon>Oryza</taxon>
    </lineage>
</organism>
<dbReference type="EnsemblPlants" id="OPUNC06G00800.1">
    <property type="protein sequence ID" value="OPUNC06G00800.1"/>
    <property type="gene ID" value="OPUNC06G00800"/>
</dbReference>
<name>A0A0E0L6Z3_ORYPU</name>
<dbReference type="Proteomes" id="UP000026962">
    <property type="component" value="Chromosome 6"/>
</dbReference>
<dbReference type="STRING" id="4537.A0A0E0L6Z3"/>
<proteinExistence type="predicted"/>
<evidence type="ECO:0000256" key="1">
    <source>
        <dbReference type="SAM" id="MobiDB-lite"/>
    </source>
</evidence>
<sequence>MERPNWPTLKANKTSRRRGEKGQTDIAGEEAGGIVVLAGVRESTIMQSPSKISEASGSMTPATSVRQGWAELQEELLHSIVPLLGSFIDILAFAGTCHSWRAAFSSYPSKSAFRTLLPPLLVRPNVRVKAPCIPSTSNGPRKLHSCQVIDLANRNTPLRCQIPRETLQKMLFAGSSHGQLICCRSGYCLVVDVFTGAEVSPPRLPFSKDHEEIYFCGTLTAPITSPNSHLLISNRSSLFDWPVGSDSWSELKLPVNRVDQIVEFNGQLIAVIEYKLYTLQLAPKLRLKKIKTLWWDDMSECPYLRPWLVVCDDMLLIVDHYITLSFGAPVNYRPYRLDMSAKPAKWVEVKKLENWALFIGGDARSPPFCFKNPERWGGRSNCLYYAHYSQPWSLHGLGDDADAVWDPTTDDNLVFKRNWYSQLQAFWVYPSMFYSDGDGHPRKVSAASGSAPPSTSVIEGWAELPEGLLHSIVALSGSFLDLLAFTGTCHSWRAAFSSYPSKSTFRTLLPPLLIRPNVRVKAPSSSNGRRKLRSCEVIDLANRNTPLRCQIPQETLQRMHFAGSSHGQLICCRRGYCLVVDVFTGAEVSPPRLPFSESCEEFYYCGILTAPITSPNSHLIISTQSSLFDWPVGSDSWSELKLPVNRVDQIVEFNGQLIAVIEYSLYTLQLAPNLRLEKIKTLWWDDMDECPYIRPWFVVCGDMLLIVDHYTSFSFGAPVLYRPYRLDMSTKPAKWVEVKKLKNWALFIGGDARSPPFSFKNPERWGGRSNCLYYAHYSQPLSLHGLGDDADAVWDPNTDDQLVFKRNWYRQLQALWVYPSMFYSDGDGQ</sequence>
<dbReference type="AlphaFoldDB" id="A0A0E0L6Z3"/>
<dbReference type="Gramene" id="OPUNC06G00800.1">
    <property type="protein sequence ID" value="OPUNC06G00800.1"/>
    <property type="gene ID" value="OPUNC06G00800"/>
</dbReference>
<dbReference type="HOGENOM" id="CLU_342086_0_0_1"/>
<dbReference type="OMA" id="CQIPHET"/>
<accession>A0A0E0L6Z3</accession>
<evidence type="ECO:0000313" key="3">
    <source>
        <dbReference type="EnsemblPlants" id="OPUNC06G00800.1"/>
    </source>
</evidence>
<feature type="region of interest" description="Disordered" evidence="1">
    <location>
        <begin position="1"/>
        <end position="25"/>
    </location>
</feature>
<evidence type="ECO:0000259" key="2">
    <source>
        <dbReference type="Pfam" id="PF03478"/>
    </source>
</evidence>
<reference evidence="3" key="1">
    <citation type="submission" date="2015-04" db="UniProtKB">
        <authorList>
            <consortium name="EnsemblPlants"/>
        </authorList>
    </citation>
    <scope>IDENTIFICATION</scope>
</reference>
<dbReference type="Pfam" id="PF03478">
    <property type="entry name" value="Beta-prop_KIB1-4"/>
    <property type="match status" value="2"/>
</dbReference>
<dbReference type="PANTHER" id="PTHR33800">
    <property type="entry name" value="OS06G0113600 PROTEIN"/>
    <property type="match status" value="1"/>
</dbReference>
<keyword evidence="4" id="KW-1185">Reference proteome</keyword>
<protein>
    <recommendedName>
        <fullName evidence="2">KIB1-4 beta-propeller domain-containing protein</fullName>
    </recommendedName>
</protein>
<feature type="domain" description="KIB1-4 beta-propeller" evidence="2">
    <location>
        <begin position="547"/>
        <end position="784"/>
    </location>
</feature>
<evidence type="ECO:0000313" key="4">
    <source>
        <dbReference type="Proteomes" id="UP000026962"/>
    </source>
</evidence>
<dbReference type="InterPro" id="IPR005174">
    <property type="entry name" value="KIB1-4_b-propeller"/>
</dbReference>
<reference evidence="3" key="2">
    <citation type="submission" date="2018-05" db="EMBL/GenBank/DDBJ databases">
        <title>OpunRS2 (Oryza punctata Reference Sequence Version 2).</title>
        <authorList>
            <person name="Zhang J."/>
            <person name="Kudrna D."/>
            <person name="Lee S."/>
            <person name="Talag J."/>
            <person name="Welchert J."/>
            <person name="Wing R.A."/>
        </authorList>
    </citation>
    <scope>NUCLEOTIDE SEQUENCE [LARGE SCALE GENOMIC DNA]</scope>
</reference>
<dbReference type="PANTHER" id="PTHR33800:SF3">
    <property type="entry name" value="OS06G0111200 PROTEIN"/>
    <property type="match status" value="1"/>
</dbReference>
<feature type="domain" description="KIB1-4 beta-propeller" evidence="2">
    <location>
        <begin position="158"/>
        <end position="387"/>
    </location>
</feature>
<dbReference type="eggNOG" id="ENOG502T06T">
    <property type="taxonomic scope" value="Eukaryota"/>
</dbReference>